<evidence type="ECO:0000313" key="3">
    <source>
        <dbReference type="Proteomes" id="UP000252517"/>
    </source>
</evidence>
<proteinExistence type="predicted"/>
<dbReference type="EMBL" id="JPWH01000024">
    <property type="protein sequence ID" value="RCK43655.1"/>
    <property type="molecule type" value="Genomic_DNA"/>
</dbReference>
<evidence type="ECO:0000256" key="1">
    <source>
        <dbReference type="SAM" id="MobiDB-lite"/>
    </source>
</evidence>
<dbReference type="Proteomes" id="UP000252517">
    <property type="component" value="Unassembled WGS sequence"/>
</dbReference>
<organism evidence="2 3">
    <name type="scientific">Thalassospira profundimaris</name>
    <dbReference type="NCBI Taxonomy" id="502049"/>
    <lineage>
        <taxon>Bacteria</taxon>
        <taxon>Pseudomonadati</taxon>
        <taxon>Pseudomonadota</taxon>
        <taxon>Alphaproteobacteria</taxon>
        <taxon>Rhodospirillales</taxon>
        <taxon>Thalassospiraceae</taxon>
        <taxon>Thalassospira</taxon>
    </lineage>
</organism>
<accession>A0A367WQB0</accession>
<comment type="caution">
    <text evidence="2">The sequence shown here is derived from an EMBL/GenBank/DDBJ whole genome shotgun (WGS) entry which is preliminary data.</text>
</comment>
<gene>
    <name evidence="2" type="ORF">TH25_21120</name>
</gene>
<feature type="region of interest" description="Disordered" evidence="1">
    <location>
        <begin position="236"/>
        <end position="256"/>
    </location>
</feature>
<protein>
    <submittedName>
        <fullName evidence="2">Uncharacterized protein</fullName>
    </submittedName>
</protein>
<sequence>MSEAVSYKQGGDARAISKIATEVYGGFRPMFDAHGWEAAGEKLMTSAPRLIVEHYGSIRAFEDAHLGGQRVDDNLPDDVWGQGYSVLFTSFWGWSPETWGTVGWSGDRGLSRRSNLLAQLTDPFITVCYVTSNKSYIDTDLKGKIAGFYLVSHQTGDRDEFTHPIHHGRDTDKWRHSLKALRAFSYLPEHRLSVSDLDPELLARARSVSAMGEILTDAQQIELLRKTPFMEVDVYTSPSSSEAKPNEAASPKGMVQAGPASNEGYVVSGGTQWLPRELYILRLSGDIGAYLGKPADNRAIIKVGLSASPEIRRQSIQKAMPRGSFQWKVDRTTTSSGHARYPSHAIAVQGENAMKSHLATHAEWLGGEFYLASEEDIETAWHLGCLAAEKDIERQ</sequence>
<dbReference type="AlphaFoldDB" id="A0A367WQB0"/>
<reference evidence="2 3" key="1">
    <citation type="submission" date="2014-07" db="EMBL/GenBank/DDBJ databases">
        <title>Draft genome sequence of Thalassospira profundimaris S25-3-2.</title>
        <authorList>
            <person name="Lai Q."/>
            <person name="Shao Z."/>
        </authorList>
    </citation>
    <scope>NUCLEOTIDE SEQUENCE [LARGE SCALE GENOMIC DNA]</scope>
    <source>
        <strain evidence="2 3">S25-3-2</strain>
    </source>
</reference>
<name>A0A367WQB0_9PROT</name>
<dbReference type="OrthoDB" id="7874519at2"/>
<dbReference type="RefSeq" id="WP_114090114.1">
    <property type="nucleotide sequence ID" value="NZ_JPWH01000024.1"/>
</dbReference>
<evidence type="ECO:0000313" key="2">
    <source>
        <dbReference type="EMBL" id="RCK43655.1"/>
    </source>
</evidence>